<keyword evidence="2" id="KW-1185">Reference proteome</keyword>
<protein>
    <submittedName>
        <fullName evidence="1">Uncharacterized protein</fullName>
    </submittedName>
</protein>
<gene>
    <name evidence="1" type="ORF">Rrhod_1688</name>
</gene>
<dbReference type="Proteomes" id="UP000013525">
    <property type="component" value="Unassembled WGS sequence"/>
</dbReference>
<accession>R7WNR7</accession>
<name>R7WNR7_9NOCA</name>
<dbReference type="eggNOG" id="COG3344">
    <property type="taxonomic scope" value="Bacteria"/>
</dbReference>
<reference evidence="1 2" key="1">
    <citation type="journal article" date="2013" name="Genome Announc.">
        <title>Draft Genome Sequence of Rhodococcus rhodnii Strain LMG5362, a Symbiont of Rhodnius prolixus (Hemiptera, Reduviidae, Triatominae), the Principle Vector of Trypanosoma cruzi.</title>
        <authorList>
            <person name="Pachebat J.A."/>
            <person name="van Keulen G."/>
            <person name="Whitten M.M."/>
            <person name="Girdwood S."/>
            <person name="Del Sol R."/>
            <person name="Dyson P.J."/>
            <person name="Facey P.D."/>
        </authorList>
    </citation>
    <scope>NUCLEOTIDE SEQUENCE [LARGE SCALE GENOMIC DNA]</scope>
    <source>
        <strain evidence="1 2">LMG 5362</strain>
    </source>
</reference>
<proteinExistence type="predicted"/>
<dbReference type="PATRIC" id="fig|1273125.3.peg.1629"/>
<sequence length="101" mass="11507">MCADEGFVINVRKTRIMRAHRQQKLAGLVVNAGAQVPRSEYDALRALLFNCVRFGPDSQNMQGRSDFRSHLRGRIAWVGQTSTRRRDVLLALESRIDWAHG</sequence>
<dbReference type="EMBL" id="APMY01000056">
    <property type="protein sequence ID" value="EOM76961.1"/>
    <property type="molecule type" value="Genomic_DNA"/>
</dbReference>
<evidence type="ECO:0000313" key="2">
    <source>
        <dbReference type="Proteomes" id="UP000013525"/>
    </source>
</evidence>
<evidence type="ECO:0000313" key="1">
    <source>
        <dbReference type="EMBL" id="EOM76961.1"/>
    </source>
</evidence>
<dbReference type="AlphaFoldDB" id="R7WNR7"/>
<organism evidence="1 2">
    <name type="scientific">Rhodococcus rhodnii LMG 5362</name>
    <dbReference type="NCBI Taxonomy" id="1273125"/>
    <lineage>
        <taxon>Bacteria</taxon>
        <taxon>Bacillati</taxon>
        <taxon>Actinomycetota</taxon>
        <taxon>Actinomycetes</taxon>
        <taxon>Mycobacteriales</taxon>
        <taxon>Nocardiaceae</taxon>
        <taxon>Rhodococcus</taxon>
    </lineage>
</organism>
<comment type="caution">
    <text evidence="1">The sequence shown here is derived from an EMBL/GenBank/DDBJ whole genome shotgun (WGS) entry which is preliminary data.</text>
</comment>